<feature type="domain" description="Major facilitator superfamily (MFS) profile" evidence="9">
    <location>
        <begin position="20"/>
        <end position="467"/>
    </location>
</feature>
<dbReference type="GO" id="GO:0005351">
    <property type="term" value="F:carbohydrate:proton symporter activity"/>
    <property type="evidence" value="ECO:0007669"/>
    <property type="project" value="TreeGrafter"/>
</dbReference>
<evidence type="ECO:0000256" key="8">
    <source>
        <dbReference type="SAM" id="Phobius"/>
    </source>
</evidence>
<name>A0A232M618_9EURO</name>
<dbReference type="PROSITE" id="PS00216">
    <property type="entry name" value="SUGAR_TRANSPORT_1"/>
    <property type="match status" value="1"/>
</dbReference>
<reference evidence="10 11" key="1">
    <citation type="journal article" date="2015" name="Environ. Microbiol.">
        <title>Metagenome sequence of Elaphomyces granulatus from sporocarp tissue reveals Ascomycota ectomycorrhizal fingerprints of genome expansion and a Proteobacteria-rich microbiome.</title>
        <authorList>
            <person name="Quandt C.A."/>
            <person name="Kohler A."/>
            <person name="Hesse C.N."/>
            <person name="Sharpton T.J."/>
            <person name="Martin F."/>
            <person name="Spatafora J.W."/>
        </authorList>
    </citation>
    <scope>NUCLEOTIDE SEQUENCE [LARGE SCALE GENOMIC DNA]</scope>
    <source>
        <strain evidence="10 11">OSC145934</strain>
    </source>
</reference>
<evidence type="ECO:0000256" key="7">
    <source>
        <dbReference type="RuleBase" id="RU003346"/>
    </source>
</evidence>
<keyword evidence="4 8" id="KW-0812">Transmembrane</keyword>
<gene>
    <name evidence="10" type="ORF">Egran_00413</name>
</gene>
<proteinExistence type="inferred from homology"/>
<dbReference type="InterPro" id="IPR005828">
    <property type="entry name" value="MFS_sugar_transport-like"/>
</dbReference>
<dbReference type="AlphaFoldDB" id="A0A232M618"/>
<comment type="subcellular location">
    <subcellularLocation>
        <location evidence="1">Membrane</location>
        <topology evidence="1">Multi-pass membrane protein</topology>
    </subcellularLocation>
</comment>
<dbReference type="NCBIfam" id="TIGR00879">
    <property type="entry name" value="SP"/>
    <property type="match status" value="1"/>
</dbReference>
<feature type="transmembrane region" description="Helical" evidence="8">
    <location>
        <begin position="189"/>
        <end position="212"/>
    </location>
</feature>
<evidence type="ECO:0000256" key="6">
    <source>
        <dbReference type="ARBA" id="ARBA00023136"/>
    </source>
</evidence>
<dbReference type="Proteomes" id="UP000243515">
    <property type="component" value="Unassembled WGS sequence"/>
</dbReference>
<feature type="transmembrane region" description="Helical" evidence="8">
    <location>
        <begin position="319"/>
        <end position="340"/>
    </location>
</feature>
<keyword evidence="6 8" id="KW-0472">Membrane</keyword>
<dbReference type="OrthoDB" id="6612291at2759"/>
<evidence type="ECO:0000313" key="11">
    <source>
        <dbReference type="Proteomes" id="UP000243515"/>
    </source>
</evidence>
<accession>A0A232M618</accession>
<evidence type="ECO:0000256" key="3">
    <source>
        <dbReference type="ARBA" id="ARBA00022448"/>
    </source>
</evidence>
<feature type="transmembrane region" description="Helical" evidence="8">
    <location>
        <begin position="422"/>
        <end position="440"/>
    </location>
</feature>
<feature type="transmembrane region" description="Helical" evidence="8">
    <location>
        <begin position="377"/>
        <end position="401"/>
    </location>
</feature>
<evidence type="ECO:0000256" key="1">
    <source>
        <dbReference type="ARBA" id="ARBA00004141"/>
    </source>
</evidence>
<feature type="transmembrane region" description="Helical" evidence="8">
    <location>
        <begin position="446"/>
        <end position="463"/>
    </location>
</feature>
<dbReference type="InterPro" id="IPR005829">
    <property type="entry name" value="Sugar_transporter_CS"/>
</dbReference>
<comment type="caution">
    <text evidence="10">The sequence shown here is derived from an EMBL/GenBank/DDBJ whole genome shotgun (WGS) entry which is preliminary data.</text>
</comment>
<dbReference type="PANTHER" id="PTHR48022">
    <property type="entry name" value="PLASTIDIC GLUCOSE TRANSPORTER 4"/>
    <property type="match status" value="1"/>
</dbReference>
<dbReference type="EMBL" id="NPHW01002275">
    <property type="protein sequence ID" value="OXV11826.1"/>
    <property type="molecule type" value="Genomic_DNA"/>
</dbReference>
<evidence type="ECO:0000259" key="9">
    <source>
        <dbReference type="PROSITE" id="PS50850"/>
    </source>
</evidence>
<feature type="transmembrane region" description="Helical" evidence="8">
    <location>
        <begin position="70"/>
        <end position="93"/>
    </location>
</feature>
<dbReference type="GO" id="GO:0016020">
    <property type="term" value="C:membrane"/>
    <property type="evidence" value="ECO:0007669"/>
    <property type="project" value="UniProtKB-SubCell"/>
</dbReference>
<evidence type="ECO:0000256" key="2">
    <source>
        <dbReference type="ARBA" id="ARBA00010992"/>
    </source>
</evidence>
<keyword evidence="3 7" id="KW-0813">Transport</keyword>
<dbReference type="PANTHER" id="PTHR48022:SF45">
    <property type="entry name" value="MAJOR FACILITATOR SUPERFAMILY (MFS) PROFILE DOMAIN-CONTAINING PROTEIN-RELATED"/>
    <property type="match status" value="1"/>
</dbReference>
<comment type="similarity">
    <text evidence="2 7">Belongs to the major facilitator superfamily. Sugar transporter (TC 2.A.1.1) family.</text>
</comment>
<evidence type="ECO:0000256" key="4">
    <source>
        <dbReference type="ARBA" id="ARBA00022692"/>
    </source>
</evidence>
<evidence type="ECO:0000313" key="10">
    <source>
        <dbReference type="EMBL" id="OXV11826.1"/>
    </source>
</evidence>
<organism evidence="10 11">
    <name type="scientific">Elaphomyces granulatus</name>
    <dbReference type="NCBI Taxonomy" id="519963"/>
    <lineage>
        <taxon>Eukaryota</taxon>
        <taxon>Fungi</taxon>
        <taxon>Dikarya</taxon>
        <taxon>Ascomycota</taxon>
        <taxon>Pezizomycotina</taxon>
        <taxon>Eurotiomycetes</taxon>
        <taxon>Eurotiomycetidae</taxon>
        <taxon>Eurotiales</taxon>
        <taxon>Elaphomycetaceae</taxon>
        <taxon>Elaphomyces</taxon>
    </lineage>
</organism>
<dbReference type="PROSITE" id="PS50850">
    <property type="entry name" value="MFS"/>
    <property type="match status" value="1"/>
</dbReference>
<evidence type="ECO:0000256" key="5">
    <source>
        <dbReference type="ARBA" id="ARBA00022989"/>
    </source>
</evidence>
<dbReference type="InterPro" id="IPR036259">
    <property type="entry name" value="MFS_trans_sf"/>
</dbReference>
<dbReference type="InterPro" id="IPR020846">
    <property type="entry name" value="MFS_dom"/>
</dbReference>
<dbReference type="Gene3D" id="1.20.1250.20">
    <property type="entry name" value="MFS general substrate transporter like domains"/>
    <property type="match status" value="1"/>
</dbReference>
<feature type="transmembrane region" description="Helical" evidence="8">
    <location>
        <begin position="277"/>
        <end position="307"/>
    </location>
</feature>
<feature type="transmembrane region" description="Helical" evidence="8">
    <location>
        <begin position="20"/>
        <end position="42"/>
    </location>
</feature>
<protein>
    <recommendedName>
        <fullName evidence="9">Major facilitator superfamily (MFS) profile domain-containing protein</fullName>
    </recommendedName>
</protein>
<dbReference type="InterPro" id="IPR003663">
    <property type="entry name" value="Sugar/inositol_transpt"/>
</dbReference>
<dbReference type="FunFam" id="1.20.1250.20:FF:000090">
    <property type="entry name" value="MFS sugar transporter, putative"/>
    <property type="match status" value="1"/>
</dbReference>
<keyword evidence="5 8" id="KW-1133">Transmembrane helix</keyword>
<feature type="transmembrane region" description="Helical" evidence="8">
    <location>
        <begin position="158"/>
        <end position="177"/>
    </location>
</feature>
<feature type="transmembrane region" description="Helical" evidence="8">
    <location>
        <begin position="347"/>
        <end position="365"/>
    </location>
</feature>
<dbReference type="InterPro" id="IPR050360">
    <property type="entry name" value="MFS_Sugar_Transporters"/>
</dbReference>
<keyword evidence="11" id="KW-1185">Reference proteome</keyword>
<dbReference type="SUPFAM" id="SSF103473">
    <property type="entry name" value="MFS general substrate transporter"/>
    <property type="match status" value="1"/>
</dbReference>
<dbReference type="Pfam" id="PF00083">
    <property type="entry name" value="Sugar_tr"/>
    <property type="match status" value="1"/>
</dbReference>
<sequence length="518" mass="57331">MAQVPRYMGMQGRALRISQLLLVVAPSFMTFGYNQAGVGGLLNLPSWVKQFPAIDTIDTKGDQKSYNSTIQGAVVASFTIGALLGSLSCVLIGDYLGRRRSIFLGSVVSVIGQIGETTANSLLFLVIGRVSVGTGVGILSATVPVWQSECCSAKNRGQYVVLVGLFIAAGFAVTQWVNFGFYHIEYSPLSWRIPLAIPLLFELLIIGTVFFFPESPRWLVLRNRSDAARHALAAYKGLDLDSEEIIAEVNGIELSFEESKQHAGSVKDIFTMGEDRLFYRFMLCVVLQFLQQMCGGSLISVYIPIIFQSNLRLNQDLSKILSACNMTFKFLSCFVSFFVIDRLGRRVCFMVSGAGMSFCMVALAVSNSFGTSHTASIVSAFFLFLFNFFYPFGFLGANYLYTAEIAPIRLRVAMQSISTANHWLWMFVVAMITPVAIDSIGYRYYLVYAAISGSIPPLVYFFYPETMNRNLEQLGLIFREAPSIMSIVSMARQIPKGEMVAPGPEKQEAFAEQVECKN</sequence>